<keyword evidence="2" id="KW-0833">Ubl conjugation pathway</keyword>
<sequence length="523" mass="57418">MDPPSNHATAPSLFVPAAPPVTPIDTFPLPGELIGAILAYLPPRDLARVARVCRALREHALADWLWQRLVQANVPGVRVTRPYPCASFRALYVAHEPRWFVPRRKIWIGSSETFGKVVLARYDPRRGCIEGYQLLAVSNHTTHDHSWPLDERVVVQAFQPELVLHRDRPVLQLDVAADAATAAAPASLPSSPLLASNFVPLPNTFGAGPTHSAPDEPPPSNTTTTTTTTFSPASFARAYETRMRIGSGRPPDPFRHDFLLARAVTPSTTTTTTASSAAASTTSSTSTNTTTLPAADLWPPPTVPAPHRVLRPASSTSPFAPYYSHHDATGALLRNRPRDRAEMSTWGFHTRAWMGPASQYETFAALDPAHYTPTPTKVFRGIWVGDYSGHGCEFLLVHQPDEEGEDVVDSSNDNDDDDNNRIYRGRLEAIKLTGDPNVPRGECTFVADDLGDGGLDCVLAEPPFAGVRVVKSRGHVAHTGFRNDCYMESRLLLISPDRLAQFWVGFEHISFFERVNIDQFLTP</sequence>
<protein>
    <submittedName>
        <fullName evidence="5">F-box domain-containing protein</fullName>
    </submittedName>
</protein>
<organism evidence="5 6">
    <name type="scientific">Niveomyces insectorum RCEF 264</name>
    <dbReference type="NCBI Taxonomy" id="1081102"/>
    <lineage>
        <taxon>Eukaryota</taxon>
        <taxon>Fungi</taxon>
        <taxon>Dikarya</taxon>
        <taxon>Ascomycota</taxon>
        <taxon>Pezizomycotina</taxon>
        <taxon>Sordariomycetes</taxon>
        <taxon>Hypocreomycetidae</taxon>
        <taxon>Hypocreales</taxon>
        <taxon>Cordycipitaceae</taxon>
        <taxon>Niveomyces</taxon>
    </lineage>
</organism>
<dbReference type="InterPro" id="IPR045048">
    <property type="entry name" value="FBXO31/39"/>
</dbReference>
<reference evidence="5 6" key="1">
    <citation type="journal article" date="2016" name="Genome Biol. Evol.">
        <title>Divergent and convergent evolution of fungal pathogenicity.</title>
        <authorList>
            <person name="Shang Y."/>
            <person name="Xiao G."/>
            <person name="Zheng P."/>
            <person name="Cen K."/>
            <person name="Zhan S."/>
            <person name="Wang C."/>
        </authorList>
    </citation>
    <scope>NUCLEOTIDE SEQUENCE [LARGE SCALE GENOMIC DNA]</scope>
    <source>
        <strain evidence="5 6">RCEF 264</strain>
    </source>
</reference>
<dbReference type="SUPFAM" id="SSF81383">
    <property type="entry name" value="F-box domain"/>
    <property type="match status" value="1"/>
</dbReference>
<dbReference type="UniPathway" id="UPA00143"/>
<dbReference type="Pfam" id="PF12014">
    <property type="entry name" value="Cyclin_D1_bind"/>
    <property type="match status" value="1"/>
</dbReference>
<evidence type="ECO:0000313" key="6">
    <source>
        <dbReference type="Proteomes" id="UP000076874"/>
    </source>
</evidence>
<evidence type="ECO:0000256" key="1">
    <source>
        <dbReference type="ARBA" id="ARBA00004906"/>
    </source>
</evidence>
<feature type="domain" description="F-box" evidence="4">
    <location>
        <begin position="23"/>
        <end position="69"/>
    </location>
</feature>
<evidence type="ECO:0000256" key="2">
    <source>
        <dbReference type="ARBA" id="ARBA00022786"/>
    </source>
</evidence>
<dbReference type="GO" id="GO:0016567">
    <property type="term" value="P:protein ubiquitination"/>
    <property type="evidence" value="ECO:0007669"/>
    <property type="project" value="UniProtKB-UniPathway"/>
</dbReference>
<name>A0A167MZX6_9HYPO</name>
<dbReference type="SMART" id="SM00256">
    <property type="entry name" value="FBOX"/>
    <property type="match status" value="1"/>
</dbReference>
<feature type="region of interest" description="Disordered" evidence="3">
    <location>
        <begin position="267"/>
        <end position="300"/>
    </location>
</feature>
<dbReference type="Gene3D" id="1.20.1280.50">
    <property type="match status" value="1"/>
</dbReference>
<dbReference type="PANTHER" id="PTHR10706:SF130">
    <property type="entry name" value="F-BOX ONLY PROTEIN 31"/>
    <property type="match status" value="1"/>
</dbReference>
<dbReference type="Proteomes" id="UP000076874">
    <property type="component" value="Unassembled WGS sequence"/>
</dbReference>
<evidence type="ECO:0000256" key="3">
    <source>
        <dbReference type="SAM" id="MobiDB-lite"/>
    </source>
</evidence>
<dbReference type="STRING" id="1081102.A0A167MZX6"/>
<feature type="region of interest" description="Disordered" evidence="3">
    <location>
        <begin position="205"/>
        <end position="232"/>
    </location>
</feature>
<comment type="caution">
    <text evidence="5">The sequence shown here is derived from an EMBL/GenBank/DDBJ whole genome shotgun (WGS) entry which is preliminary data.</text>
</comment>
<dbReference type="EMBL" id="AZHD01000021">
    <property type="protein sequence ID" value="OAA54962.1"/>
    <property type="molecule type" value="Genomic_DNA"/>
</dbReference>
<comment type="pathway">
    <text evidence="1">Protein modification; protein ubiquitination.</text>
</comment>
<gene>
    <name evidence="5" type="ORF">SPI_08466</name>
</gene>
<feature type="compositionally biased region" description="Low complexity" evidence="3">
    <location>
        <begin position="267"/>
        <end position="291"/>
    </location>
</feature>
<dbReference type="PANTHER" id="PTHR10706">
    <property type="entry name" value="F-BOX FAMILY PROTEIN"/>
    <property type="match status" value="1"/>
</dbReference>
<dbReference type="OrthoDB" id="722566at2759"/>
<dbReference type="Pfam" id="PF12937">
    <property type="entry name" value="F-box-like"/>
    <property type="match status" value="1"/>
</dbReference>
<dbReference type="AlphaFoldDB" id="A0A167MZX6"/>
<accession>A0A167MZX6</accession>
<dbReference type="InterPro" id="IPR001810">
    <property type="entry name" value="F-box_dom"/>
</dbReference>
<evidence type="ECO:0000259" key="4">
    <source>
        <dbReference type="PROSITE" id="PS50181"/>
    </source>
</evidence>
<evidence type="ECO:0000313" key="5">
    <source>
        <dbReference type="EMBL" id="OAA54962.1"/>
    </source>
</evidence>
<dbReference type="PROSITE" id="PS50181">
    <property type="entry name" value="FBOX"/>
    <property type="match status" value="1"/>
</dbReference>
<keyword evidence="6" id="KW-1185">Reference proteome</keyword>
<proteinExistence type="predicted"/>
<dbReference type="InterPro" id="IPR036047">
    <property type="entry name" value="F-box-like_dom_sf"/>
</dbReference>